<name>A0A177B2Z3_9BILA</name>
<evidence type="ECO:0000256" key="6">
    <source>
        <dbReference type="ARBA" id="ARBA00022989"/>
    </source>
</evidence>
<sequence>MLKLKAVNSIVQVSDVLRNSLIKGGFLIVVLISLYITSVIVIISKNYFVPTIVKLCKVYNIRDDFAGVTFMAVASSLPQLVATVVGVVVTEDDIGVGTVIGSMFVNTFISIGICAIIASNMNPKMNKNASIRDAILFLISSIAFFIILYDGIIRWFEAAILVLIYIMYILIVIFWNKILKFFKKIIPSDSYSENIQLINNNKSTSTITSNDTTENLESPTDNRKLSKISKLIKLLEYVTFPITGCFKCLKLNIKINEKSEKKETSLNQKNGKKMFWMTALFCIFFSIILIGISSYILIICVTICSNLTNIPTSIIGMTIISIASSLPDLINSIEASNEGHIQMSFSNSLSSNTFDILFSLGLPWFMSSLLHSEIKITENLTFPCSILILAALFILMSLFIKNIVLTKKFGIMCIILYVFIQIICIVYLSIMQN</sequence>
<comment type="subcellular location">
    <subcellularLocation>
        <location evidence="1">Membrane</location>
        <topology evidence="1">Multi-pass membrane protein</topology>
    </subcellularLocation>
</comment>
<feature type="transmembrane region" description="Helical" evidence="8">
    <location>
        <begin position="275"/>
        <end position="308"/>
    </location>
</feature>
<evidence type="ECO:0000256" key="2">
    <source>
        <dbReference type="ARBA" id="ARBA00005364"/>
    </source>
</evidence>
<feature type="transmembrane region" description="Helical" evidence="8">
    <location>
        <begin position="155"/>
        <end position="175"/>
    </location>
</feature>
<feature type="domain" description="Sodium/calcium exchanger membrane region" evidence="9">
    <location>
        <begin position="32"/>
        <end position="174"/>
    </location>
</feature>
<evidence type="ECO:0000256" key="4">
    <source>
        <dbReference type="ARBA" id="ARBA00022568"/>
    </source>
</evidence>
<dbReference type="Gene3D" id="1.20.1420.30">
    <property type="entry name" value="NCX, central ion-binding region"/>
    <property type="match status" value="2"/>
</dbReference>
<feature type="transmembrane region" description="Helical" evidence="8">
    <location>
        <begin position="130"/>
        <end position="149"/>
    </location>
</feature>
<evidence type="ECO:0000256" key="3">
    <source>
        <dbReference type="ARBA" id="ARBA00022449"/>
    </source>
</evidence>
<dbReference type="InterPro" id="IPR044880">
    <property type="entry name" value="NCX_ion-bd_dom_sf"/>
</dbReference>
<dbReference type="Pfam" id="PF01699">
    <property type="entry name" value="Na_Ca_ex"/>
    <property type="match status" value="2"/>
</dbReference>
<evidence type="ECO:0000256" key="8">
    <source>
        <dbReference type="SAM" id="Phobius"/>
    </source>
</evidence>
<dbReference type="EMBL" id="LWCA01000410">
    <property type="protein sequence ID" value="OAF68649.1"/>
    <property type="molecule type" value="Genomic_DNA"/>
</dbReference>
<feature type="transmembrane region" description="Helical" evidence="8">
    <location>
        <begin position="354"/>
        <end position="374"/>
    </location>
</feature>
<protein>
    <submittedName>
        <fullName evidence="10">Na(+)/Ca(2+) antiporter MaX1</fullName>
    </submittedName>
</protein>
<comment type="caution">
    <text evidence="10">The sequence shown here is derived from an EMBL/GenBank/DDBJ whole genome shotgun (WGS) entry which is preliminary data.</text>
</comment>
<keyword evidence="4" id="KW-0106">Calcium</keyword>
<dbReference type="OrthoDB" id="2127281at2759"/>
<feature type="transmembrane region" description="Helical" evidence="8">
    <location>
        <begin position="409"/>
        <end position="430"/>
    </location>
</feature>
<reference evidence="10 11" key="1">
    <citation type="submission" date="2016-04" db="EMBL/GenBank/DDBJ databases">
        <title>The genome of Intoshia linei affirms orthonectids as highly simplified spiralians.</title>
        <authorList>
            <person name="Mikhailov K.V."/>
            <person name="Slusarev G.S."/>
            <person name="Nikitin M.A."/>
            <person name="Logacheva M.D."/>
            <person name="Penin A."/>
            <person name="Aleoshin V."/>
            <person name="Panchin Y.V."/>
        </authorList>
    </citation>
    <scope>NUCLEOTIDE SEQUENCE [LARGE SCALE GENOMIC DNA]</scope>
    <source>
        <strain evidence="10">Intl2013</strain>
        <tissue evidence="10">Whole animal</tissue>
    </source>
</reference>
<feature type="transmembrane region" description="Helical" evidence="8">
    <location>
        <begin position="94"/>
        <end position="118"/>
    </location>
</feature>
<dbReference type="GO" id="GO:0008273">
    <property type="term" value="F:calcium, potassium:sodium antiporter activity"/>
    <property type="evidence" value="ECO:0007669"/>
    <property type="project" value="TreeGrafter"/>
</dbReference>
<comment type="similarity">
    <text evidence="2">Belongs to the Ca(2+):cation antiporter (CaCA) (TC 2.A.19) family. SLC24A subfamily.</text>
</comment>
<feature type="transmembrane region" description="Helical" evidence="8">
    <location>
        <begin position="65"/>
        <end position="88"/>
    </location>
</feature>
<keyword evidence="11" id="KW-1185">Reference proteome</keyword>
<dbReference type="PANTHER" id="PTHR10846">
    <property type="entry name" value="SODIUM/POTASSIUM/CALCIUM EXCHANGER"/>
    <property type="match status" value="1"/>
</dbReference>
<proteinExistence type="inferred from homology"/>
<evidence type="ECO:0000256" key="5">
    <source>
        <dbReference type="ARBA" id="ARBA00022692"/>
    </source>
</evidence>
<dbReference type="GO" id="GO:0006874">
    <property type="term" value="P:intracellular calcium ion homeostasis"/>
    <property type="evidence" value="ECO:0007669"/>
    <property type="project" value="TreeGrafter"/>
</dbReference>
<keyword evidence="5 8" id="KW-0812">Transmembrane</keyword>
<dbReference type="AlphaFoldDB" id="A0A177B2Z3"/>
<dbReference type="PANTHER" id="PTHR10846:SF73">
    <property type="entry name" value="SODIUM_CALCIUM EXCHANGER MEMBRANE REGION DOMAIN-CONTAINING PROTEIN"/>
    <property type="match status" value="1"/>
</dbReference>
<keyword evidence="6 8" id="KW-1133">Transmembrane helix</keyword>
<keyword evidence="3" id="KW-0050">Antiport</keyword>
<dbReference type="InterPro" id="IPR004837">
    <property type="entry name" value="NaCa_Exmemb"/>
</dbReference>
<accession>A0A177B2Z3</accession>
<feature type="transmembrane region" description="Helical" evidence="8">
    <location>
        <begin position="314"/>
        <end position="333"/>
    </location>
</feature>
<gene>
    <name evidence="10" type="ORF">A3Q56_03578</name>
</gene>
<evidence type="ECO:0000256" key="7">
    <source>
        <dbReference type="ARBA" id="ARBA00023136"/>
    </source>
</evidence>
<keyword evidence="4" id="KW-0406">Ion transport</keyword>
<evidence type="ECO:0000313" key="10">
    <source>
        <dbReference type="EMBL" id="OAF68649.1"/>
    </source>
</evidence>
<evidence type="ECO:0000259" key="9">
    <source>
        <dbReference type="Pfam" id="PF01699"/>
    </source>
</evidence>
<feature type="transmembrane region" description="Helical" evidence="8">
    <location>
        <begin position="20"/>
        <end position="44"/>
    </location>
</feature>
<dbReference type="GO" id="GO:0005886">
    <property type="term" value="C:plasma membrane"/>
    <property type="evidence" value="ECO:0007669"/>
    <property type="project" value="TreeGrafter"/>
</dbReference>
<feature type="transmembrane region" description="Helical" evidence="8">
    <location>
        <begin position="380"/>
        <end position="400"/>
    </location>
</feature>
<dbReference type="GO" id="GO:0005262">
    <property type="term" value="F:calcium channel activity"/>
    <property type="evidence" value="ECO:0007669"/>
    <property type="project" value="TreeGrafter"/>
</dbReference>
<dbReference type="Proteomes" id="UP000078046">
    <property type="component" value="Unassembled WGS sequence"/>
</dbReference>
<keyword evidence="4" id="KW-0109">Calcium transport</keyword>
<organism evidence="10 11">
    <name type="scientific">Intoshia linei</name>
    <dbReference type="NCBI Taxonomy" id="1819745"/>
    <lineage>
        <taxon>Eukaryota</taxon>
        <taxon>Metazoa</taxon>
        <taxon>Spiralia</taxon>
        <taxon>Lophotrochozoa</taxon>
        <taxon>Mesozoa</taxon>
        <taxon>Orthonectida</taxon>
        <taxon>Rhopaluridae</taxon>
        <taxon>Intoshia</taxon>
    </lineage>
</organism>
<keyword evidence="4" id="KW-0813">Transport</keyword>
<feature type="domain" description="Sodium/calcium exchanger membrane region" evidence="9">
    <location>
        <begin position="279"/>
        <end position="425"/>
    </location>
</feature>
<evidence type="ECO:0000256" key="1">
    <source>
        <dbReference type="ARBA" id="ARBA00004141"/>
    </source>
</evidence>
<evidence type="ECO:0000313" key="11">
    <source>
        <dbReference type="Proteomes" id="UP000078046"/>
    </source>
</evidence>
<keyword evidence="7 8" id="KW-0472">Membrane</keyword>
<dbReference type="InterPro" id="IPR004481">
    <property type="entry name" value="K/Na/Ca-exchanger"/>
</dbReference>